<proteinExistence type="predicted"/>
<reference evidence="1 2" key="1">
    <citation type="journal article" date="2018" name="BMC Genomics">
        <title>Genomic evidence for intraspecific hybridization in a clonal and extremely halotolerant yeast.</title>
        <authorList>
            <person name="Gostincar C."/>
            <person name="Stajich J.E."/>
            <person name="Zupancic J."/>
            <person name="Zalar P."/>
            <person name="Gunde-Cimerman N."/>
        </authorList>
    </citation>
    <scope>NUCLEOTIDE SEQUENCE [LARGE SCALE GENOMIC DNA]</scope>
    <source>
        <strain evidence="1 2">EXF-171</strain>
    </source>
</reference>
<dbReference type="EMBL" id="QWIQ01000149">
    <property type="protein sequence ID" value="RMZ03612.1"/>
    <property type="molecule type" value="Genomic_DNA"/>
</dbReference>
<evidence type="ECO:0000313" key="1">
    <source>
        <dbReference type="EMBL" id="RMZ03612.1"/>
    </source>
</evidence>
<comment type="caution">
    <text evidence="1">The sequence shown here is derived from an EMBL/GenBank/DDBJ whole genome shotgun (WGS) entry which is preliminary data.</text>
</comment>
<accession>A0A3M7GSH8</accession>
<dbReference type="Proteomes" id="UP000281468">
    <property type="component" value="Unassembled WGS sequence"/>
</dbReference>
<name>A0A3M7GSH8_HORWE</name>
<gene>
    <name evidence="1" type="ORF">D0862_05593</name>
</gene>
<evidence type="ECO:0000313" key="2">
    <source>
        <dbReference type="Proteomes" id="UP000281468"/>
    </source>
</evidence>
<dbReference type="VEuPathDB" id="FungiDB:BTJ68_08390"/>
<protein>
    <submittedName>
        <fullName evidence="1">Uncharacterized protein</fullName>
    </submittedName>
</protein>
<dbReference type="AlphaFoldDB" id="A0A3M7GSH8"/>
<sequence>MTSPSRQELIRVYRLLFTSALRAVQYSKPARYVCRDRIRDAFRNSPAEAFDPNKVDRTLAFLHNAAKHKGLEHRIVKNLVFVWWEQAKLMRRPYRKDVSPLRKTVYDGFGSTVARLNESMGMCIYYGTHYIALQSWNGRELYD</sequence>
<organism evidence="1 2">
    <name type="scientific">Hortaea werneckii</name>
    <name type="common">Black yeast</name>
    <name type="synonym">Cladosporium werneckii</name>
    <dbReference type="NCBI Taxonomy" id="91943"/>
    <lineage>
        <taxon>Eukaryota</taxon>
        <taxon>Fungi</taxon>
        <taxon>Dikarya</taxon>
        <taxon>Ascomycota</taxon>
        <taxon>Pezizomycotina</taxon>
        <taxon>Dothideomycetes</taxon>
        <taxon>Dothideomycetidae</taxon>
        <taxon>Mycosphaerellales</taxon>
        <taxon>Teratosphaeriaceae</taxon>
        <taxon>Hortaea</taxon>
    </lineage>
</organism>